<dbReference type="GeneID" id="85472520"/>
<name>A0AAI9ZY36_9PEZI</name>
<keyword evidence="3" id="KW-1185">Reference proteome</keyword>
<dbReference type="EMBL" id="JAHMHQ010000006">
    <property type="protein sequence ID" value="KAK1638657.1"/>
    <property type="molecule type" value="Genomic_DNA"/>
</dbReference>
<feature type="region of interest" description="Disordered" evidence="1">
    <location>
        <begin position="1"/>
        <end position="20"/>
    </location>
</feature>
<feature type="region of interest" description="Disordered" evidence="1">
    <location>
        <begin position="405"/>
        <end position="473"/>
    </location>
</feature>
<dbReference type="RefSeq" id="XP_060447264.1">
    <property type="nucleotide sequence ID" value="XM_060587658.1"/>
</dbReference>
<evidence type="ECO:0000313" key="2">
    <source>
        <dbReference type="EMBL" id="KAK1638657.1"/>
    </source>
</evidence>
<feature type="compositionally biased region" description="Basic and acidic residues" evidence="1">
    <location>
        <begin position="88"/>
        <end position="104"/>
    </location>
</feature>
<proteinExistence type="predicted"/>
<dbReference type="Proteomes" id="UP001243989">
    <property type="component" value="Unassembled WGS sequence"/>
</dbReference>
<gene>
    <name evidence="2" type="ORF">BDP81DRAFT_392102</name>
</gene>
<feature type="region of interest" description="Disordered" evidence="1">
    <location>
        <begin position="358"/>
        <end position="384"/>
    </location>
</feature>
<comment type="caution">
    <text evidence="2">The sequence shown here is derived from an EMBL/GenBank/DDBJ whole genome shotgun (WGS) entry which is preliminary data.</text>
</comment>
<protein>
    <submittedName>
        <fullName evidence="2">Uncharacterized protein</fullName>
    </submittedName>
</protein>
<feature type="region of interest" description="Disordered" evidence="1">
    <location>
        <begin position="184"/>
        <end position="206"/>
    </location>
</feature>
<sequence length="553" mass="61199">MSSFPMFAPMPRRNVDGPVSHAKWPTVDAFRSTSASSPWDVDDSTAQTVSKLNCVFGFRPFNAYAKQSPQTSPEEASRYSPDFQHLRLDQTPELRQDTPSDVRTRTSSFGPETPPTKLDSYFASEPAVQPPTPSRPGHAHIRSHSDSCSITSLWPDSQGPYRFGGEATSNHGVDTKQYGYLDAAAPRSGDHSQSQRHSRKASSPHQNYTVTLTRNNRAVTLILQQGPPTKPRQATITCYRQTSLALDGPYAEFFKASEALVLLQHMVNASSMSFVPFSKRERSELMLRMRTSPDAMILGELCSNARAWTSFFSTELGAGRVWEVGTVIFPWKVLERLMGSLNSEVARKRRVQSRAAAAFNRREGEEYAGPRGGHGGAAFQHNYSHSYDSRPVSLHLANTEHGGLEAAAAAAAAGDRSSVTSGSPPPRTPTEVLPPKLQLVSEQRTPQLHQSPPPPPTAVTMSQIRTRRRQHSEPVVRRLSLTQSRIALLKSNPCRQNLRRLNAASTPTRLEFYDSIRAWPASSHRARVRLPPCSRFLEMVEDQGADSHNPIVV</sequence>
<dbReference type="AlphaFoldDB" id="A0AAI9ZY36"/>
<evidence type="ECO:0000313" key="3">
    <source>
        <dbReference type="Proteomes" id="UP001243989"/>
    </source>
</evidence>
<accession>A0AAI9ZY36</accession>
<feature type="region of interest" description="Disordered" evidence="1">
    <location>
        <begin position="88"/>
        <end position="151"/>
    </location>
</feature>
<organism evidence="2 3">
    <name type="scientific">Colletotrichum phormii</name>
    <dbReference type="NCBI Taxonomy" id="359342"/>
    <lineage>
        <taxon>Eukaryota</taxon>
        <taxon>Fungi</taxon>
        <taxon>Dikarya</taxon>
        <taxon>Ascomycota</taxon>
        <taxon>Pezizomycotina</taxon>
        <taxon>Sordariomycetes</taxon>
        <taxon>Hypocreomycetidae</taxon>
        <taxon>Glomerellales</taxon>
        <taxon>Glomerellaceae</taxon>
        <taxon>Colletotrichum</taxon>
        <taxon>Colletotrichum acutatum species complex</taxon>
    </lineage>
</organism>
<reference evidence="2" key="1">
    <citation type="submission" date="2021-06" db="EMBL/GenBank/DDBJ databases">
        <title>Comparative genomics, transcriptomics and evolutionary studies reveal genomic signatures of adaptation to plant cell wall in hemibiotrophic fungi.</title>
        <authorList>
            <consortium name="DOE Joint Genome Institute"/>
            <person name="Baroncelli R."/>
            <person name="Diaz J.F."/>
            <person name="Benocci T."/>
            <person name="Peng M."/>
            <person name="Battaglia E."/>
            <person name="Haridas S."/>
            <person name="Andreopoulos W."/>
            <person name="Labutti K."/>
            <person name="Pangilinan J."/>
            <person name="Floch G.L."/>
            <person name="Makela M.R."/>
            <person name="Henrissat B."/>
            <person name="Grigoriev I.V."/>
            <person name="Crouch J.A."/>
            <person name="De Vries R.P."/>
            <person name="Sukno S.A."/>
            <person name="Thon M.R."/>
        </authorList>
    </citation>
    <scope>NUCLEOTIDE SEQUENCE</scope>
    <source>
        <strain evidence="2">CBS 102054</strain>
    </source>
</reference>
<evidence type="ECO:0000256" key="1">
    <source>
        <dbReference type="SAM" id="MobiDB-lite"/>
    </source>
</evidence>
<feature type="compositionally biased region" description="Polar residues" evidence="1">
    <location>
        <begin position="440"/>
        <end position="450"/>
    </location>
</feature>